<gene>
    <name evidence="6" type="ORF">ACHAW5_010773</name>
</gene>
<evidence type="ECO:0000256" key="3">
    <source>
        <dbReference type="ARBA" id="ARBA00023054"/>
    </source>
</evidence>
<comment type="caution">
    <text evidence="6">The sequence shown here is derived from an EMBL/GenBank/DDBJ whole genome shotgun (WGS) entry which is preliminary data.</text>
</comment>
<evidence type="ECO:0000259" key="5">
    <source>
        <dbReference type="Pfam" id="PF19047"/>
    </source>
</evidence>
<evidence type="ECO:0000313" key="7">
    <source>
        <dbReference type="Proteomes" id="UP001530315"/>
    </source>
</evidence>
<dbReference type="InterPro" id="IPR036872">
    <property type="entry name" value="CH_dom_sf"/>
</dbReference>
<sequence length="562" mass="63957">MSEADEDPRARAVCAFFGKVFFSVTHKPDDLSDLCDGVVMFEALSEISMDHFNATAIARDMGNNWALRAANLKKLLRNLEEFYHEVLRKDSDFESLSAHINDIAKEEDLDHLMAFVELIALAVTTCEDKEVFVGRMKEMDHESLLEFQYILQDAYGIVTDFDDGNAVEDEDNDSLVFDREGGEEGSTAVFSALPPSNGDSELLNERDQLRQALQDAKRELGQVKIDAEDIQKDKEKLRALNQDLQERLAKRDEELTAAEQKISKNKRLLEEAQTEVVDLRDKSATLADELDVEKSKVLQLRKSEAMVEVYRKKLDNLQSSSHQMGGLEDQTAKYIEQIMTLENENRKILSLQKSLEESQSKTKKLESYISEVEDALKVKDGEIGKLKNEASNAEKAKNMYQDELNELRAHNEGAADAAFALKGVSDSNEKTQRLEKENYQLRARMEQMKLSNDVAAVPTWDQDSIVKLQKQLSDKEAELSKLVSDKEKLEAYTKKTLQKFQEKYLVALQECKAKLKEKHDKIESLEMRSANEKVAQKREEKLLSSAIFELGMGMMSNRLGKR</sequence>
<evidence type="ECO:0000256" key="4">
    <source>
        <dbReference type="SAM" id="MobiDB-lite"/>
    </source>
</evidence>
<evidence type="ECO:0000313" key="6">
    <source>
        <dbReference type="EMBL" id="KAL3792372.1"/>
    </source>
</evidence>
<dbReference type="PANTHER" id="PTHR18947:SF28">
    <property type="entry name" value="GIRDIN, ISOFORM A"/>
    <property type="match status" value="1"/>
</dbReference>
<dbReference type="PANTHER" id="PTHR18947">
    <property type="entry name" value="HOOK PROTEINS"/>
    <property type="match status" value="1"/>
</dbReference>
<feature type="domain" description="HOOK N-terminal" evidence="5">
    <location>
        <begin position="27"/>
        <end position="141"/>
    </location>
</feature>
<proteinExistence type="predicted"/>
<feature type="region of interest" description="Disordered" evidence="4">
    <location>
        <begin position="179"/>
        <end position="201"/>
    </location>
</feature>
<dbReference type="Pfam" id="PF19047">
    <property type="entry name" value="HOOK_N"/>
    <property type="match status" value="1"/>
</dbReference>
<protein>
    <recommendedName>
        <fullName evidence="5">HOOK N-terminal domain-containing protein</fullName>
    </recommendedName>
</protein>
<dbReference type="AlphaFoldDB" id="A0ABD3PWI0"/>
<evidence type="ECO:0000256" key="2">
    <source>
        <dbReference type="ARBA" id="ARBA00022490"/>
    </source>
</evidence>
<dbReference type="GO" id="GO:0005737">
    <property type="term" value="C:cytoplasm"/>
    <property type="evidence" value="ECO:0007669"/>
    <property type="project" value="UniProtKB-SubCell"/>
</dbReference>
<keyword evidence="2" id="KW-0963">Cytoplasm</keyword>
<dbReference type="EMBL" id="JALLAZ020000560">
    <property type="protein sequence ID" value="KAL3792372.1"/>
    <property type="molecule type" value="Genomic_DNA"/>
</dbReference>
<dbReference type="InterPro" id="IPR043936">
    <property type="entry name" value="HOOK_N"/>
</dbReference>
<accession>A0ABD3PWI0</accession>
<keyword evidence="7" id="KW-1185">Reference proteome</keyword>
<reference evidence="6 7" key="1">
    <citation type="submission" date="2024-10" db="EMBL/GenBank/DDBJ databases">
        <title>Updated reference genomes for cyclostephanoid diatoms.</title>
        <authorList>
            <person name="Roberts W.R."/>
            <person name="Alverson A.J."/>
        </authorList>
    </citation>
    <scope>NUCLEOTIDE SEQUENCE [LARGE SCALE GENOMIC DNA]</scope>
    <source>
        <strain evidence="6 7">AJA276-08</strain>
    </source>
</reference>
<comment type="subcellular location">
    <subcellularLocation>
        <location evidence="1">Cytoplasm</location>
    </subcellularLocation>
</comment>
<name>A0ABD3PWI0_9STRA</name>
<organism evidence="6 7">
    <name type="scientific">Stephanodiscus triporus</name>
    <dbReference type="NCBI Taxonomy" id="2934178"/>
    <lineage>
        <taxon>Eukaryota</taxon>
        <taxon>Sar</taxon>
        <taxon>Stramenopiles</taxon>
        <taxon>Ochrophyta</taxon>
        <taxon>Bacillariophyta</taxon>
        <taxon>Coscinodiscophyceae</taxon>
        <taxon>Thalassiosirophycidae</taxon>
        <taxon>Stephanodiscales</taxon>
        <taxon>Stephanodiscaceae</taxon>
        <taxon>Stephanodiscus</taxon>
    </lineage>
</organism>
<dbReference type="Proteomes" id="UP001530315">
    <property type="component" value="Unassembled WGS sequence"/>
</dbReference>
<dbReference type="SUPFAM" id="SSF116907">
    <property type="entry name" value="Hook domain"/>
    <property type="match status" value="1"/>
</dbReference>
<dbReference type="Gene3D" id="1.10.418.10">
    <property type="entry name" value="Calponin-like domain"/>
    <property type="match status" value="1"/>
</dbReference>
<dbReference type="CDD" id="cd22211">
    <property type="entry name" value="HkD_SF"/>
    <property type="match status" value="1"/>
</dbReference>
<evidence type="ECO:0000256" key="1">
    <source>
        <dbReference type="ARBA" id="ARBA00004496"/>
    </source>
</evidence>
<keyword evidence="3" id="KW-0175">Coiled coil</keyword>